<dbReference type="Proteomes" id="UP000321331">
    <property type="component" value="Unassembled WGS sequence"/>
</dbReference>
<comment type="caution">
    <text evidence="2">The sequence shown here is derived from an EMBL/GenBank/DDBJ whole genome shotgun (WGS) entry which is preliminary data.</text>
</comment>
<dbReference type="Pfam" id="PF23549">
    <property type="entry name" value="Zn_ribbon_GRF_2"/>
    <property type="match status" value="1"/>
</dbReference>
<organism evidence="2 3">
    <name type="scientific">Fusarium oxysporum f. sp. cubense</name>
    <dbReference type="NCBI Taxonomy" id="61366"/>
    <lineage>
        <taxon>Eukaryota</taxon>
        <taxon>Fungi</taxon>
        <taxon>Dikarya</taxon>
        <taxon>Ascomycota</taxon>
        <taxon>Pezizomycotina</taxon>
        <taxon>Sordariomycetes</taxon>
        <taxon>Hypocreomycetidae</taxon>
        <taxon>Hypocreales</taxon>
        <taxon>Nectriaceae</taxon>
        <taxon>Fusarium</taxon>
        <taxon>Fusarium oxysporum species complex</taxon>
    </lineage>
</organism>
<evidence type="ECO:0000259" key="1">
    <source>
        <dbReference type="Pfam" id="PF23549"/>
    </source>
</evidence>
<feature type="non-terminal residue" evidence="2">
    <location>
        <position position="1"/>
    </location>
</feature>
<dbReference type="AlphaFoldDB" id="A0A5C6SJM4"/>
<dbReference type="EMBL" id="VMNF01000012">
    <property type="protein sequence ID" value="TXB98994.1"/>
    <property type="molecule type" value="Genomic_DNA"/>
</dbReference>
<reference evidence="2 3" key="1">
    <citation type="submission" date="2019-07" db="EMBL/GenBank/DDBJ databases">
        <title>The First High-Quality Draft Genome Sequence of the Causal Agent of the Current Panama Disease Epidemic.</title>
        <authorList>
            <person name="Warmington R.J."/>
            <person name="Kay W."/>
            <person name="Jeffries A."/>
            <person name="Bebber D."/>
            <person name="Moore K."/>
            <person name="Studholme D.J."/>
        </authorList>
    </citation>
    <scope>NUCLEOTIDE SEQUENCE [LARGE SCALE GENOMIC DNA]</scope>
    <source>
        <strain evidence="2 3">TR4</strain>
    </source>
</reference>
<gene>
    <name evidence="2" type="ORF">FocTR4_00013453</name>
</gene>
<accession>A0A5C6SJM4</accession>
<name>A0A5C6SJM4_FUSOC</name>
<dbReference type="InterPro" id="IPR056444">
    <property type="entry name" value="Zn_ribbon_GRF_2"/>
</dbReference>
<feature type="domain" description="GRF-like zinc ribbon" evidence="1">
    <location>
        <begin position="17"/>
        <end position="58"/>
    </location>
</feature>
<protein>
    <recommendedName>
        <fullName evidence="1">GRF-like zinc ribbon domain-containing protein</fullName>
    </recommendedName>
</protein>
<sequence>VSSNTFNFPLAPAPSHPTVCFVCNNPSRRLVTRSSNRNGNADRPYHKCKNCQKVYCCALAGAQR</sequence>
<evidence type="ECO:0000313" key="2">
    <source>
        <dbReference type="EMBL" id="TXB98994.1"/>
    </source>
</evidence>
<evidence type="ECO:0000313" key="3">
    <source>
        <dbReference type="Proteomes" id="UP000321331"/>
    </source>
</evidence>
<proteinExistence type="predicted"/>